<feature type="transmembrane region" description="Helical" evidence="7">
    <location>
        <begin position="93"/>
        <end position="115"/>
    </location>
</feature>
<evidence type="ECO:0000256" key="1">
    <source>
        <dbReference type="ARBA" id="ARBA00004651"/>
    </source>
</evidence>
<feature type="transmembrane region" description="Helical" evidence="7">
    <location>
        <begin position="167"/>
        <end position="188"/>
    </location>
</feature>
<dbReference type="CDD" id="cd06261">
    <property type="entry name" value="TM_PBP2"/>
    <property type="match status" value="1"/>
</dbReference>
<keyword evidence="2 7" id="KW-0813">Transport</keyword>
<evidence type="ECO:0000256" key="4">
    <source>
        <dbReference type="ARBA" id="ARBA00022692"/>
    </source>
</evidence>
<dbReference type="Pfam" id="PF00528">
    <property type="entry name" value="BPD_transp_1"/>
    <property type="match status" value="1"/>
</dbReference>
<evidence type="ECO:0000259" key="8">
    <source>
        <dbReference type="PROSITE" id="PS50928"/>
    </source>
</evidence>
<feature type="transmembrane region" description="Helical" evidence="7">
    <location>
        <begin position="280"/>
        <end position="304"/>
    </location>
</feature>
<feature type="transmembrane region" description="Helical" evidence="7">
    <location>
        <begin position="127"/>
        <end position="147"/>
    </location>
</feature>
<name>A0ABT8G6K2_9MICO</name>
<gene>
    <name evidence="9" type="ORF">QQX09_02790</name>
</gene>
<dbReference type="PROSITE" id="PS50928">
    <property type="entry name" value="ABC_TM1"/>
    <property type="match status" value="1"/>
</dbReference>
<comment type="similarity">
    <text evidence="7">Belongs to the binding-protein-dependent transport system permease family.</text>
</comment>
<accession>A0ABT8G6K2</accession>
<proteinExistence type="inferred from homology"/>
<evidence type="ECO:0000256" key="3">
    <source>
        <dbReference type="ARBA" id="ARBA00022475"/>
    </source>
</evidence>
<keyword evidence="6 7" id="KW-0472">Membrane</keyword>
<protein>
    <submittedName>
        <fullName evidence="9">Sugar ABC transporter permease</fullName>
    </submittedName>
</protein>
<dbReference type="Gene3D" id="1.10.3720.10">
    <property type="entry name" value="MetI-like"/>
    <property type="match status" value="1"/>
</dbReference>
<sequence length="315" mass="34017">MAVSALSVPRPVAAPALPLLERRRRLAGAAFLAPAALYMIVFFGYPMVHNLVMGSQDYSVSSFYTGDAPFVGFDNYAAIFSDPAFWPTLGRTAMFTVASIVFQFVIGLALAVFFVRRFPLSGVIRALLLLPWLLPLVVSASVWRWIFDQDNGILNIALRGAGVIDEPIGWLNTVAWSLVSVIITNIWIGIPFNLVLLHGGLQAIPGSLYEAAALDGAGPWRQFTHISWPLLKPVTQVTLVLGLVYTLKVFDVIAVMTGGGPASSSQTLTVWSYQLSFNEFLFGQGAAVGNLLIVIALIAGLAYVRSAQQSLRSAS</sequence>
<reference evidence="9" key="1">
    <citation type="submission" date="2023-06" db="EMBL/GenBank/DDBJ databases">
        <title>Sysu t00192.</title>
        <authorList>
            <person name="Gao L."/>
            <person name="Fang B.-Z."/>
            <person name="Li W.-J."/>
        </authorList>
    </citation>
    <scope>NUCLEOTIDE SEQUENCE</scope>
    <source>
        <strain evidence="9">SYSU T00192</strain>
    </source>
</reference>
<feature type="transmembrane region" description="Helical" evidence="7">
    <location>
        <begin position="237"/>
        <end position="260"/>
    </location>
</feature>
<keyword evidence="3" id="KW-1003">Cell membrane</keyword>
<keyword evidence="10" id="KW-1185">Reference proteome</keyword>
<dbReference type="SUPFAM" id="SSF161098">
    <property type="entry name" value="MetI-like"/>
    <property type="match status" value="1"/>
</dbReference>
<evidence type="ECO:0000313" key="10">
    <source>
        <dbReference type="Proteomes" id="UP001172728"/>
    </source>
</evidence>
<comment type="subcellular location">
    <subcellularLocation>
        <location evidence="1 7">Cell membrane</location>
        <topology evidence="1 7">Multi-pass membrane protein</topology>
    </subcellularLocation>
</comment>
<feature type="domain" description="ABC transmembrane type-1" evidence="8">
    <location>
        <begin position="89"/>
        <end position="303"/>
    </location>
</feature>
<evidence type="ECO:0000256" key="7">
    <source>
        <dbReference type="RuleBase" id="RU363032"/>
    </source>
</evidence>
<dbReference type="PANTHER" id="PTHR43005">
    <property type="entry name" value="BLR7065 PROTEIN"/>
    <property type="match status" value="1"/>
</dbReference>
<evidence type="ECO:0000256" key="6">
    <source>
        <dbReference type="ARBA" id="ARBA00023136"/>
    </source>
</evidence>
<keyword evidence="4 7" id="KW-0812">Transmembrane</keyword>
<organism evidence="9 10">
    <name type="scientific">Demequina litoralis</name>
    <dbReference type="NCBI Taxonomy" id="3051660"/>
    <lineage>
        <taxon>Bacteria</taxon>
        <taxon>Bacillati</taxon>
        <taxon>Actinomycetota</taxon>
        <taxon>Actinomycetes</taxon>
        <taxon>Micrococcales</taxon>
        <taxon>Demequinaceae</taxon>
        <taxon>Demequina</taxon>
    </lineage>
</organism>
<dbReference type="PANTHER" id="PTHR43005:SF1">
    <property type="entry name" value="SPERMIDINE_PUTRESCINE TRANSPORT SYSTEM PERMEASE PROTEIN"/>
    <property type="match status" value="1"/>
</dbReference>
<dbReference type="Proteomes" id="UP001172728">
    <property type="component" value="Unassembled WGS sequence"/>
</dbReference>
<feature type="transmembrane region" description="Helical" evidence="7">
    <location>
        <begin position="26"/>
        <end position="45"/>
    </location>
</feature>
<dbReference type="EMBL" id="JAUHPW010000002">
    <property type="protein sequence ID" value="MDN4474778.1"/>
    <property type="molecule type" value="Genomic_DNA"/>
</dbReference>
<keyword evidence="5 7" id="KW-1133">Transmembrane helix</keyword>
<evidence type="ECO:0000313" key="9">
    <source>
        <dbReference type="EMBL" id="MDN4474778.1"/>
    </source>
</evidence>
<dbReference type="InterPro" id="IPR000515">
    <property type="entry name" value="MetI-like"/>
</dbReference>
<dbReference type="InterPro" id="IPR035906">
    <property type="entry name" value="MetI-like_sf"/>
</dbReference>
<evidence type="ECO:0000256" key="5">
    <source>
        <dbReference type="ARBA" id="ARBA00022989"/>
    </source>
</evidence>
<evidence type="ECO:0000256" key="2">
    <source>
        <dbReference type="ARBA" id="ARBA00022448"/>
    </source>
</evidence>
<dbReference type="RefSeq" id="WP_301131188.1">
    <property type="nucleotide sequence ID" value="NZ_JAUHPW010000002.1"/>
</dbReference>
<comment type="caution">
    <text evidence="9">The sequence shown here is derived from an EMBL/GenBank/DDBJ whole genome shotgun (WGS) entry which is preliminary data.</text>
</comment>